<dbReference type="GO" id="GO:0051539">
    <property type="term" value="F:4 iron, 4 sulfur cluster binding"/>
    <property type="evidence" value="ECO:0007669"/>
    <property type="project" value="UniProtKB-KW"/>
</dbReference>
<dbReference type="RefSeq" id="WP_084071708.1">
    <property type="nucleotide sequence ID" value="NZ_FWXY01000038.1"/>
</dbReference>
<keyword evidence="2" id="KW-0004">4Fe-4S</keyword>
<keyword evidence="1" id="KW-0813">Transport</keyword>
<keyword evidence="3" id="KW-0479">Metal-binding</keyword>
<dbReference type="InterPro" id="IPR004452">
    <property type="entry name" value="LutB/LldF"/>
</dbReference>
<dbReference type="AlphaFoldDB" id="A0A1W2EPV2"/>
<accession>A0A1W2EPV2</accession>
<dbReference type="PROSITE" id="PS51379">
    <property type="entry name" value="4FE4S_FER_2"/>
    <property type="match status" value="1"/>
</dbReference>
<name>A0A1W2EPV2_9BACT</name>
<dbReference type="EMBL" id="FWXY01000038">
    <property type="protein sequence ID" value="SMD11757.1"/>
    <property type="molecule type" value="Genomic_DNA"/>
</dbReference>
<organism evidence="9 10">
    <name type="scientific">Desulfocicer vacuolatum DSM 3385</name>
    <dbReference type="NCBI Taxonomy" id="1121400"/>
    <lineage>
        <taxon>Bacteria</taxon>
        <taxon>Pseudomonadati</taxon>
        <taxon>Thermodesulfobacteriota</taxon>
        <taxon>Desulfobacteria</taxon>
        <taxon>Desulfobacterales</taxon>
        <taxon>Desulfobacteraceae</taxon>
        <taxon>Desulfocicer</taxon>
    </lineage>
</organism>
<proteinExistence type="predicted"/>
<dbReference type="SUPFAM" id="SSF46548">
    <property type="entry name" value="alpha-helical ferredoxin"/>
    <property type="match status" value="1"/>
</dbReference>
<dbReference type="PROSITE" id="PS00198">
    <property type="entry name" value="4FE4S_FER_1"/>
    <property type="match status" value="1"/>
</dbReference>
<keyword evidence="6" id="KW-0408">Iron</keyword>
<gene>
    <name evidence="9" type="ORF">SAMN02746065_1387</name>
</gene>
<dbReference type="InterPro" id="IPR003741">
    <property type="entry name" value="LUD_dom"/>
</dbReference>
<keyword evidence="5" id="KW-0249">Electron transport</keyword>
<evidence type="ECO:0000259" key="8">
    <source>
        <dbReference type="PROSITE" id="PS51379"/>
    </source>
</evidence>
<dbReference type="InterPro" id="IPR037171">
    <property type="entry name" value="NagB/RpiA_transferase-like"/>
</dbReference>
<dbReference type="Pfam" id="PF02589">
    <property type="entry name" value="LUD_dom"/>
    <property type="match status" value="1"/>
</dbReference>
<evidence type="ECO:0000256" key="5">
    <source>
        <dbReference type="ARBA" id="ARBA00022982"/>
    </source>
</evidence>
<keyword evidence="7" id="KW-0411">Iron-sulfur</keyword>
<protein>
    <submittedName>
        <fullName evidence="9">L-lactate dehydrogenase complex protein LldF</fullName>
    </submittedName>
</protein>
<dbReference type="Gene3D" id="3.40.50.10420">
    <property type="entry name" value="NagB/RpiA/CoA transferase-like"/>
    <property type="match status" value="1"/>
</dbReference>
<evidence type="ECO:0000256" key="7">
    <source>
        <dbReference type="ARBA" id="ARBA00023014"/>
    </source>
</evidence>
<dbReference type="InterPro" id="IPR017900">
    <property type="entry name" value="4Fe4S_Fe_S_CS"/>
</dbReference>
<evidence type="ECO:0000256" key="4">
    <source>
        <dbReference type="ARBA" id="ARBA00022737"/>
    </source>
</evidence>
<evidence type="ECO:0000256" key="2">
    <source>
        <dbReference type="ARBA" id="ARBA00022485"/>
    </source>
</evidence>
<dbReference type="Proteomes" id="UP000192418">
    <property type="component" value="Unassembled WGS sequence"/>
</dbReference>
<feature type="domain" description="4Fe-4S ferredoxin-type" evidence="8">
    <location>
        <begin position="303"/>
        <end position="333"/>
    </location>
</feature>
<evidence type="ECO:0000313" key="9">
    <source>
        <dbReference type="EMBL" id="SMD11757.1"/>
    </source>
</evidence>
<keyword evidence="4" id="KW-0677">Repeat</keyword>
<evidence type="ECO:0000256" key="1">
    <source>
        <dbReference type="ARBA" id="ARBA00022448"/>
    </source>
</evidence>
<dbReference type="GO" id="GO:0006089">
    <property type="term" value="P:lactate metabolic process"/>
    <property type="evidence" value="ECO:0007669"/>
    <property type="project" value="InterPro"/>
</dbReference>
<evidence type="ECO:0000256" key="3">
    <source>
        <dbReference type="ARBA" id="ARBA00022723"/>
    </source>
</evidence>
<dbReference type="InterPro" id="IPR009051">
    <property type="entry name" value="Helical_ferredxn"/>
</dbReference>
<reference evidence="9 10" key="1">
    <citation type="submission" date="2017-04" db="EMBL/GenBank/DDBJ databases">
        <authorList>
            <person name="Afonso C.L."/>
            <person name="Miller P.J."/>
            <person name="Scott M.A."/>
            <person name="Spackman E."/>
            <person name="Goraichik I."/>
            <person name="Dimitrov K.M."/>
            <person name="Suarez D.L."/>
            <person name="Swayne D.E."/>
        </authorList>
    </citation>
    <scope>NUCLEOTIDE SEQUENCE [LARGE SCALE GENOMIC DNA]</scope>
    <source>
        <strain evidence="9 10">DSM 3385</strain>
    </source>
</reference>
<sequence>MEVRTQEFATGASDALADQQLRTNLRKFMTILKTLRKQVSSEVVNLDELQQRAKDVKNHALENLDYYLELFETKLSENGGRVHYAQTPEDLNQIVIEICRRVNARHVVKGKTMVGEETALNEALIKAGLDVVETDMGEYIVQLANEPPSHILGPAVHKNKKQIADLFYSHHDLGNRSLAEVPEIVGEARHVIREKFLQADVGITGANALIAETGSSLLLTNEGNGDLCSTLPKVHIVVTGIEKLVASLEDASAMLRVIARGVVGQSMACYTSIFTGPREGAQDAGPEEFHVVLLDNTRSELLGNELRDILRCVKCSACLNHCPIYGQIGGHAYGWVYSGPMGSVLTPQLVGMEKATDLFNACTSDGRCAEVCPMVIPLPDLLRKLRVRQWNQNRLKRTWRWGLLMFMLTARYPRIFKRLSKLGVRVLNLLGGGRGALNSLPIKSGWTDVRDLPMPQGETFQSLWARQLKQKKGER</sequence>
<dbReference type="InterPro" id="IPR017896">
    <property type="entry name" value="4Fe4S_Fe-S-bd"/>
</dbReference>
<evidence type="ECO:0000256" key="6">
    <source>
        <dbReference type="ARBA" id="ARBA00023004"/>
    </source>
</evidence>
<dbReference type="Pfam" id="PF13183">
    <property type="entry name" value="Fer4_8"/>
    <property type="match status" value="1"/>
</dbReference>
<keyword evidence="10" id="KW-1185">Reference proteome</keyword>
<evidence type="ECO:0000313" key="10">
    <source>
        <dbReference type="Proteomes" id="UP000192418"/>
    </source>
</evidence>
<dbReference type="GO" id="GO:0046872">
    <property type="term" value="F:metal ion binding"/>
    <property type="evidence" value="ECO:0007669"/>
    <property type="project" value="UniProtKB-KW"/>
</dbReference>
<dbReference type="Gene3D" id="1.10.1060.10">
    <property type="entry name" value="Alpha-helical ferredoxin"/>
    <property type="match status" value="1"/>
</dbReference>
<dbReference type="PANTHER" id="PTHR47153:SF2">
    <property type="entry name" value="LACTATE UTILIZATION PROTEIN B"/>
    <property type="match status" value="1"/>
</dbReference>
<dbReference type="OrthoDB" id="5289041at2"/>
<dbReference type="STRING" id="1121400.SAMN02746065_1387"/>
<dbReference type="SUPFAM" id="SSF100950">
    <property type="entry name" value="NagB/RpiA/CoA transferase-like"/>
    <property type="match status" value="1"/>
</dbReference>
<dbReference type="InterPro" id="IPR024185">
    <property type="entry name" value="FTHF_cligase-like_sf"/>
</dbReference>
<dbReference type="NCBIfam" id="TIGR00273">
    <property type="entry name" value="LutB/LldF family L-lactate oxidation iron-sulfur protein"/>
    <property type="match status" value="1"/>
</dbReference>
<dbReference type="PANTHER" id="PTHR47153">
    <property type="entry name" value="LACTATE UTILIZATION PROTEIN B"/>
    <property type="match status" value="1"/>
</dbReference>